<feature type="domain" description="4Fe-4S ferredoxin-type" evidence="6">
    <location>
        <begin position="65"/>
        <end position="95"/>
    </location>
</feature>
<organism evidence="7 8">
    <name type="scientific">Thermogutta terrifontis</name>
    <dbReference type="NCBI Taxonomy" id="1331910"/>
    <lineage>
        <taxon>Bacteria</taxon>
        <taxon>Pseudomonadati</taxon>
        <taxon>Planctomycetota</taxon>
        <taxon>Planctomycetia</taxon>
        <taxon>Pirellulales</taxon>
        <taxon>Thermoguttaceae</taxon>
        <taxon>Thermogutta</taxon>
    </lineage>
</organism>
<dbReference type="GO" id="GO:0016491">
    <property type="term" value="F:oxidoreductase activity"/>
    <property type="evidence" value="ECO:0007669"/>
    <property type="project" value="UniProtKB-KW"/>
</dbReference>
<dbReference type="PANTHER" id="PTHR43255:SF1">
    <property type="entry name" value="IRON-SULFUR-BINDING OXIDOREDUCTASE FADF-RELATED"/>
    <property type="match status" value="1"/>
</dbReference>
<dbReference type="SUPFAM" id="SSF46548">
    <property type="entry name" value="alpha-helical ferredoxin"/>
    <property type="match status" value="1"/>
</dbReference>
<dbReference type="Gene3D" id="1.10.1060.10">
    <property type="entry name" value="Alpha-helical ferredoxin"/>
    <property type="match status" value="1"/>
</dbReference>
<sequence>MSGEMAAGSSSRIAEFYGMLFSPPEGSTVWACMQCGLCASSCPLGDAMEYTPRRIIAEAWSGTLERVIRSPSIWMCVGCYTCSLRCPRQIDLTDTVWPAMRDYALQEGIQPPSELRTAFQNLYLYGNVFGHSPRKRLEWTRGLEVTVRDLSKSPEPVEVLWLVGCYPSYHPRNQVVAREMARILTALGIRWGILGKEERALGDCDRLFGEEGLFEMLVESNRRLFERFQFEKIVLLDPHAFRALEKFYPRFGAVFPAEHYTTFLASRLEQLRPWLVKRINARVTYHDNCCVGRRCRCFDAPRKLLTAIPGIELVEMERNREHALCCGGGGGGMWLDAFITQHGGRRLSDVRVQHALKTGAEILAVSCPFELSRFEDAVKVAGAEDRLRVRDILELLAESMGLSEGGGP</sequence>
<evidence type="ECO:0000256" key="3">
    <source>
        <dbReference type="ARBA" id="ARBA00023002"/>
    </source>
</evidence>
<dbReference type="PROSITE" id="PS00198">
    <property type="entry name" value="4FE4S_FER_1"/>
    <property type="match status" value="1"/>
</dbReference>
<dbReference type="InterPro" id="IPR009051">
    <property type="entry name" value="Helical_ferredxn"/>
</dbReference>
<accession>A0A286RDT3</accession>
<dbReference type="InterPro" id="IPR017900">
    <property type="entry name" value="4Fe4S_Fe_S_CS"/>
</dbReference>
<dbReference type="GO" id="GO:0051539">
    <property type="term" value="F:4 iron, 4 sulfur cluster binding"/>
    <property type="evidence" value="ECO:0007669"/>
    <property type="project" value="UniProtKB-KW"/>
</dbReference>
<keyword evidence="4" id="KW-0408">Iron</keyword>
<dbReference type="AlphaFoldDB" id="A0A286RDT3"/>
<dbReference type="KEGG" id="ttf:THTE_1526"/>
<keyword evidence="8" id="KW-1185">Reference proteome</keyword>
<dbReference type="Pfam" id="PF13183">
    <property type="entry name" value="Fer4_8"/>
    <property type="match status" value="1"/>
</dbReference>
<dbReference type="PANTHER" id="PTHR43255">
    <property type="entry name" value="IRON-SULFUR-BINDING OXIDOREDUCTASE FADF-RELATED-RELATED"/>
    <property type="match status" value="1"/>
</dbReference>
<evidence type="ECO:0000256" key="4">
    <source>
        <dbReference type="ARBA" id="ARBA00023004"/>
    </source>
</evidence>
<evidence type="ECO:0000313" key="7">
    <source>
        <dbReference type="EMBL" id="ASV74128.1"/>
    </source>
</evidence>
<keyword evidence="3" id="KW-0560">Oxidoreductase</keyword>
<dbReference type="Pfam" id="PF02754">
    <property type="entry name" value="CCG"/>
    <property type="match status" value="1"/>
</dbReference>
<dbReference type="InterPro" id="IPR051460">
    <property type="entry name" value="HdrC_iron-sulfur_subunit"/>
</dbReference>
<evidence type="ECO:0000256" key="1">
    <source>
        <dbReference type="ARBA" id="ARBA00022485"/>
    </source>
</evidence>
<gene>
    <name evidence="7" type="ORF">THTE_1526</name>
</gene>
<dbReference type="InterPro" id="IPR017896">
    <property type="entry name" value="4Fe4S_Fe-S-bd"/>
</dbReference>
<dbReference type="GO" id="GO:0046872">
    <property type="term" value="F:metal ion binding"/>
    <property type="evidence" value="ECO:0007669"/>
    <property type="project" value="UniProtKB-KW"/>
</dbReference>
<reference evidence="7 8" key="1">
    <citation type="journal article" name="Front. Microbiol.">
        <title>Sugar Metabolism of the First Thermophilic Planctomycete Thermogutta terrifontis: Comparative Genomic and Transcriptomic Approaches.</title>
        <authorList>
            <person name="Elcheninov A.G."/>
            <person name="Menzel P."/>
            <person name="Gudbergsdottir S.R."/>
            <person name="Slesarev A.I."/>
            <person name="Kadnikov V.V."/>
            <person name="Krogh A."/>
            <person name="Bonch-Osmolovskaya E.A."/>
            <person name="Peng X."/>
            <person name="Kublanov I.V."/>
        </authorList>
    </citation>
    <scope>NUCLEOTIDE SEQUENCE [LARGE SCALE GENOMIC DNA]</scope>
    <source>
        <strain evidence="7 8">R1</strain>
    </source>
</reference>
<name>A0A286RDT3_9BACT</name>
<dbReference type="RefSeq" id="WP_095414538.1">
    <property type="nucleotide sequence ID" value="NZ_CP018477.1"/>
</dbReference>
<dbReference type="GO" id="GO:0005886">
    <property type="term" value="C:plasma membrane"/>
    <property type="evidence" value="ECO:0007669"/>
    <property type="project" value="TreeGrafter"/>
</dbReference>
<keyword evidence="5" id="KW-0411">Iron-sulfur</keyword>
<keyword evidence="1" id="KW-0004">4Fe-4S</keyword>
<dbReference type="PROSITE" id="PS51379">
    <property type="entry name" value="4FE4S_FER_2"/>
    <property type="match status" value="2"/>
</dbReference>
<evidence type="ECO:0000256" key="2">
    <source>
        <dbReference type="ARBA" id="ARBA00022723"/>
    </source>
</evidence>
<evidence type="ECO:0000256" key="5">
    <source>
        <dbReference type="ARBA" id="ARBA00023014"/>
    </source>
</evidence>
<dbReference type="Proteomes" id="UP000215086">
    <property type="component" value="Chromosome"/>
</dbReference>
<evidence type="ECO:0000313" key="8">
    <source>
        <dbReference type="Proteomes" id="UP000215086"/>
    </source>
</evidence>
<dbReference type="EMBL" id="CP018477">
    <property type="protein sequence ID" value="ASV74128.1"/>
    <property type="molecule type" value="Genomic_DNA"/>
</dbReference>
<protein>
    <submittedName>
        <fullName evidence="7">Fe-S oxidoreductase</fullName>
    </submittedName>
</protein>
<dbReference type="InterPro" id="IPR004017">
    <property type="entry name" value="Cys_rich_dom"/>
</dbReference>
<evidence type="ECO:0000259" key="6">
    <source>
        <dbReference type="PROSITE" id="PS51379"/>
    </source>
</evidence>
<keyword evidence="2" id="KW-0479">Metal-binding</keyword>
<dbReference type="OrthoDB" id="5241828at2"/>
<feature type="domain" description="4Fe-4S ferredoxin-type" evidence="6">
    <location>
        <begin position="22"/>
        <end position="53"/>
    </location>
</feature>
<proteinExistence type="predicted"/>